<reference evidence="7" key="1">
    <citation type="submission" date="2025-08" db="UniProtKB">
        <authorList>
            <consortium name="RefSeq"/>
        </authorList>
    </citation>
    <scope>IDENTIFICATION</scope>
</reference>
<evidence type="ECO:0000256" key="3">
    <source>
        <dbReference type="ARBA" id="ARBA00022833"/>
    </source>
</evidence>
<feature type="compositionally biased region" description="Pro residues" evidence="4">
    <location>
        <begin position="365"/>
        <end position="378"/>
    </location>
</feature>
<proteinExistence type="predicted"/>
<gene>
    <name evidence="7" type="primary">LOC34623611</name>
</gene>
<evidence type="ECO:0000256" key="4">
    <source>
        <dbReference type="SAM" id="MobiDB-lite"/>
    </source>
</evidence>
<dbReference type="InterPro" id="IPR007051">
    <property type="entry name" value="CHORD_dom"/>
</dbReference>
<dbReference type="GO" id="GO:0046872">
    <property type="term" value="F:metal ion binding"/>
    <property type="evidence" value="ECO:0007669"/>
    <property type="project" value="UniProtKB-KW"/>
</dbReference>
<feature type="region of interest" description="Disordered" evidence="4">
    <location>
        <begin position="341"/>
        <end position="378"/>
    </location>
</feature>
<accession>A0A6P6S112</accession>
<keyword evidence="6" id="KW-1185">Reference proteome</keyword>
<protein>
    <submittedName>
        <fullName evidence="7">Uncharacterized protein LOC34623611</fullName>
    </submittedName>
</protein>
<dbReference type="Gene3D" id="4.10.1130.20">
    <property type="match status" value="1"/>
</dbReference>
<organism evidence="6 7">
    <name type="scientific">Cyclospora cayetanensis</name>
    <dbReference type="NCBI Taxonomy" id="88456"/>
    <lineage>
        <taxon>Eukaryota</taxon>
        <taxon>Sar</taxon>
        <taxon>Alveolata</taxon>
        <taxon>Apicomplexa</taxon>
        <taxon>Conoidasida</taxon>
        <taxon>Coccidia</taxon>
        <taxon>Eucoccidiorida</taxon>
        <taxon>Eimeriorina</taxon>
        <taxon>Eimeriidae</taxon>
        <taxon>Cyclospora</taxon>
    </lineage>
</organism>
<dbReference type="PROSITE" id="PS51401">
    <property type="entry name" value="CHORD"/>
    <property type="match status" value="1"/>
</dbReference>
<dbReference type="RefSeq" id="XP_026193317.1">
    <property type="nucleotide sequence ID" value="XM_026337532.1"/>
</dbReference>
<dbReference type="PANTHER" id="PTHR46983">
    <property type="entry name" value="CYSTEINE AND HISTIDINE-RICH DOMAIN-CONTAINING PROTEIN 1"/>
    <property type="match status" value="1"/>
</dbReference>
<dbReference type="PANTHER" id="PTHR46983:SF3">
    <property type="entry name" value="CHPADIPLOID STATE MAINTENANCE PROTEIN CHPA"/>
    <property type="match status" value="1"/>
</dbReference>
<keyword evidence="1" id="KW-0479">Metal-binding</keyword>
<dbReference type="OrthoDB" id="348834at2759"/>
<feature type="compositionally biased region" description="Basic and acidic residues" evidence="4">
    <location>
        <begin position="223"/>
        <end position="235"/>
    </location>
</feature>
<dbReference type="InterPro" id="IPR039790">
    <property type="entry name" value="CHRD1"/>
</dbReference>
<keyword evidence="3" id="KW-0862">Zinc</keyword>
<evidence type="ECO:0000313" key="7">
    <source>
        <dbReference type="RefSeq" id="XP_026193317.1"/>
    </source>
</evidence>
<sequence length="378" mass="39641">MTRGAPQSQQLLEAAQGTTGGPLRCSGKTCALGESHYLDSALICLREKGLYGRVRHVLRNTQLGFCISASGAAAEFAAHDAMEVSEQLKCRRPGCGQSFSASSNREDACRHHKRLPLFHDGVKCWPCCEKEAWDWETFMKIEGKKAHPRACTVATTFTVFKHTPLRCMSAGCALGPHSEAPPQASLAASGAAAAAAAASTTTKAAVDATAATAPRSIEDFNKQWGKQKQEEEKKKQQQQQSLRLVSGGSREVAEASGAAAAASDAAAPASDAAAAASDAAAAASDTAALGADIAAVRLTTCRGTAGSLSVAPAGDTHRQQESYGAPRAKLRNCTRLRWQAKRSRRDCLAAGASRTSKNKDHAYPPSSPSPPILPREAT</sequence>
<evidence type="ECO:0000256" key="2">
    <source>
        <dbReference type="ARBA" id="ARBA00022737"/>
    </source>
</evidence>
<name>A0A6P6S112_9EIME</name>
<dbReference type="GeneID" id="34623611"/>
<evidence type="ECO:0000256" key="1">
    <source>
        <dbReference type="ARBA" id="ARBA00022723"/>
    </source>
</evidence>
<evidence type="ECO:0000259" key="5">
    <source>
        <dbReference type="PROSITE" id="PS51401"/>
    </source>
</evidence>
<feature type="region of interest" description="Disordered" evidence="4">
    <location>
        <begin position="306"/>
        <end position="328"/>
    </location>
</feature>
<dbReference type="AlphaFoldDB" id="A0A6P6S112"/>
<evidence type="ECO:0000313" key="6">
    <source>
        <dbReference type="Proteomes" id="UP000515125"/>
    </source>
</evidence>
<feature type="domain" description="CHORD" evidence="5">
    <location>
        <begin position="90"/>
        <end position="147"/>
    </location>
</feature>
<feature type="region of interest" description="Disordered" evidence="4">
    <location>
        <begin position="223"/>
        <end position="249"/>
    </location>
</feature>
<keyword evidence="2" id="KW-0677">Repeat</keyword>
<dbReference type="Pfam" id="PF04968">
    <property type="entry name" value="CHORD"/>
    <property type="match status" value="1"/>
</dbReference>
<dbReference type="Proteomes" id="UP000515125">
    <property type="component" value="Unplaced"/>
</dbReference>